<evidence type="ECO:0000256" key="9">
    <source>
        <dbReference type="ARBA" id="ARBA00022967"/>
    </source>
</evidence>
<evidence type="ECO:0000256" key="3">
    <source>
        <dbReference type="ARBA" id="ARBA00022448"/>
    </source>
</evidence>
<evidence type="ECO:0000256" key="4">
    <source>
        <dbReference type="ARBA" id="ARBA00022475"/>
    </source>
</evidence>
<dbReference type="Proteomes" id="UP001139035">
    <property type="component" value="Unassembled WGS sequence"/>
</dbReference>
<keyword evidence="10" id="KW-0472">Membrane</keyword>
<evidence type="ECO:0000256" key="8">
    <source>
        <dbReference type="ARBA" id="ARBA00022840"/>
    </source>
</evidence>
<evidence type="ECO:0000259" key="11">
    <source>
        <dbReference type="PROSITE" id="PS50893"/>
    </source>
</evidence>
<keyword evidence="9" id="KW-1278">Translocase</keyword>
<evidence type="ECO:0000256" key="5">
    <source>
        <dbReference type="ARBA" id="ARBA00022597"/>
    </source>
</evidence>
<reference evidence="12" key="1">
    <citation type="submission" date="2022-01" db="EMBL/GenBank/DDBJ databases">
        <title>Jiella avicenniae sp. nov., a novel endophytic bacterium isolated from bark of Avicennia marina.</title>
        <authorList>
            <person name="Tuo L."/>
        </authorList>
    </citation>
    <scope>NUCLEOTIDE SEQUENCE</scope>
    <source>
        <strain evidence="12">CBK1P-4</strain>
    </source>
</reference>
<dbReference type="InterPro" id="IPR017871">
    <property type="entry name" value="ABC_transporter-like_CS"/>
</dbReference>
<sequence>MTPILELKNISKAFGPVKVLTGVDFDLRPGEVHALMGENGAGKSTMIRIAAGDHRAEEGEIRLDGEVRRFAGPREAQAEGIIVVHQELLLFPALSVAENVFLGHQPKTAAGLVDWGRMRREARDLLDRLDCPNLDVDQKVSRLSVADRQRVEIARALSRNARVLIMDEPTAALAEADVRRLLEVIRRLRSEGVAIVYVSHRMNEIFEIADRVTVLRDGVSVGTRPIGEVTEASLVSMMVGRDIHQLFPKEDVPRGETRLELRGVSLAGVVEDISFDLHAGEILGIAGLVGSGRTELAQTIFGVTPATSGEILVDGKPRKIGSVREAIDAGIAYVPEDRGLHGLVRAQPLRENVSMAILDRLTRYSVVDTGREQNLASDAIERFSIRARDARQRVGQLSGGNQQKVVLAKWLATDPKILILDEPTRGIDIGAKTEIHRLMGELAKKGLAILMISSELPEVLGMSDRVLVMREGRLSAIVDRKDATPDAVGAAMMQGRREPARAGAAR</sequence>
<proteinExistence type="inferred from homology"/>
<keyword evidence="3" id="KW-0813">Transport</keyword>
<comment type="similarity">
    <text evidence="2">Belongs to the ABC transporter superfamily.</text>
</comment>
<dbReference type="FunFam" id="3.40.50.300:FF:000127">
    <property type="entry name" value="Ribose import ATP-binding protein RbsA"/>
    <property type="match status" value="1"/>
</dbReference>
<evidence type="ECO:0000256" key="2">
    <source>
        <dbReference type="ARBA" id="ARBA00005417"/>
    </source>
</evidence>
<keyword evidence="7" id="KW-0547">Nucleotide-binding</keyword>
<feature type="domain" description="ABC transporter" evidence="11">
    <location>
        <begin position="247"/>
        <end position="496"/>
    </location>
</feature>
<dbReference type="GO" id="GO:0016887">
    <property type="term" value="F:ATP hydrolysis activity"/>
    <property type="evidence" value="ECO:0007669"/>
    <property type="project" value="InterPro"/>
</dbReference>
<evidence type="ECO:0000256" key="1">
    <source>
        <dbReference type="ARBA" id="ARBA00004202"/>
    </source>
</evidence>
<dbReference type="PROSITE" id="PS50893">
    <property type="entry name" value="ABC_TRANSPORTER_2"/>
    <property type="match status" value="2"/>
</dbReference>
<dbReference type="InterPro" id="IPR050107">
    <property type="entry name" value="ABC_carbohydrate_import_ATPase"/>
</dbReference>
<dbReference type="PANTHER" id="PTHR43790">
    <property type="entry name" value="CARBOHYDRATE TRANSPORT ATP-BINDING PROTEIN MG119-RELATED"/>
    <property type="match status" value="1"/>
</dbReference>
<evidence type="ECO:0000313" key="13">
    <source>
        <dbReference type="Proteomes" id="UP001139035"/>
    </source>
</evidence>
<keyword evidence="6" id="KW-0677">Repeat</keyword>
<dbReference type="GO" id="GO:0005886">
    <property type="term" value="C:plasma membrane"/>
    <property type="evidence" value="ECO:0007669"/>
    <property type="project" value="UniProtKB-SubCell"/>
</dbReference>
<dbReference type="CDD" id="cd03215">
    <property type="entry name" value="ABC_Carb_Monos_II"/>
    <property type="match status" value="1"/>
</dbReference>
<dbReference type="InterPro" id="IPR003439">
    <property type="entry name" value="ABC_transporter-like_ATP-bd"/>
</dbReference>
<dbReference type="InterPro" id="IPR027417">
    <property type="entry name" value="P-loop_NTPase"/>
</dbReference>
<dbReference type="Gene3D" id="3.40.50.300">
    <property type="entry name" value="P-loop containing nucleotide triphosphate hydrolases"/>
    <property type="match status" value="2"/>
</dbReference>
<dbReference type="PANTHER" id="PTHR43790:SF3">
    <property type="entry name" value="D-ALLOSE IMPORT ATP-BINDING PROTEIN ALSA-RELATED"/>
    <property type="match status" value="1"/>
</dbReference>
<dbReference type="AlphaFoldDB" id="A0A9X1P5C2"/>
<dbReference type="GO" id="GO:0005524">
    <property type="term" value="F:ATP binding"/>
    <property type="evidence" value="ECO:0007669"/>
    <property type="project" value="UniProtKB-KW"/>
</dbReference>
<protein>
    <submittedName>
        <fullName evidence="12">Sugar ABC transporter ATP-binding protein</fullName>
    </submittedName>
</protein>
<comment type="subcellular location">
    <subcellularLocation>
        <location evidence="1">Cell membrane</location>
        <topology evidence="1">Peripheral membrane protein</topology>
    </subcellularLocation>
</comment>
<keyword evidence="13" id="KW-1185">Reference proteome</keyword>
<dbReference type="SMART" id="SM00382">
    <property type="entry name" value="AAA"/>
    <property type="match status" value="2"/>
</dbReference>
<evidence type="ECO:0000256" key="6">
    <source>
        <dbReference type="ARBA" id="ARBA00022737"/>
    </source>
</evidence>
<dbReference type="RefSeq" id="WP_233721627.1">
    <property type="nucleotide sequence ID" value="NZ_JAJUWU010000025.1"/>
</dbReference>
<keyword evidence="4" id="KW-1003">Cell membrane</keyword>
<organism evidence="12 13">
    <name type="scientific">Jiella avicenniae</name>
    <dbReference type="NCBI Taxonomy" id="2907202"/>
    <lineage>
        <taxon>Bacteria</taxon>
        <taxon>Pseudomonadati</taxon>
        <taxon>Pseudomonadota</taxon>
        <taxon>Alphaproteobacteria</taxon>
        <taxon>Hyphomicrobiales</taxon>
        <taxon>Aurantimonadaceae</taxon>
        <taxon>Jiella</taxon>
    </lineage>
</organism>
<dbReference type="EMBL" id="JAJUWU010000025">
    <property type="protein sequence ID" value="MCE7030560.1"/>
    <property type="molecule type" value="Genomic_DNA"/>
</dbReference>
<feature type="domain" description="ABC transporter" evidence="11">
    <location>
        <begin position="5"/>
        <end position="242"/>
    </location>
</feature>
<keyword evidence="8 12" id="KW-0067">ATP-binding</keyword>
<comment type="caution">
    <text evidence="12">The sequence shown here is derived from an EMBL/GenBank/DDBJ whole genome shotgun (WGS) entry which is preliminary data.</text>
</comment>
<dbReference type="InterPro" id="IPR003593">
    <property type="entry name" value="AAA+_ATPase"/>
</dbReference>
<dbReference type="Pfam" id="PF00005">
    <property type="entry name" value="ABC_tran"/>
    <property type="match status" value="2"/>
</dbReference>
<evidence type="ECO:0000313" key="12">
    <source>
        <dbReference type="EMBL" id="MCE7030560.1"/>
    </source>
</evidence>
<accession>A0A9X1P5C2</accession>
<evidence type="ECO:0000256" key="10">
    <source>
        <dbReference type="ARBA" id="ARBA00023136"/>
    </source>
</evidence>
<gene>
    <name evidence="12" type="ORF">LZD57_21445</name>
</gene>
<dbReference type="SUPFAM" id="SSF52540">
    <property type="entry name" value="P-loop containing nucleoside triphosphate hydrolases"/>
    <property type="match status" value="2"/>
</dbReference>
<evidence type="ECO:0000256" key="7">
    <source>
        <dbReference type="ARBA" id="ARBA00022741"/>
    </source>
</evidence>
<name>A0A9X1P5C2_9HYPH</name>
<dbReference type="PROSITE" id="PS00211">
    <property type="entry name" value="ABC_TRANSPORTER_1"/>
    <property type="match status" value="1"/>
</dbReference>
<keyword evidence="5" id="KW-0762">Sugar transport</keyword>
<dbReference type="CDD" id="cd03216">
    <property type="entry name" value="ABC_Carb_Monos_I"/>
    <property type="match status" value="1"/>
</dbReference>